<dbReference type="AlphaFoldDB" id="A0A8J3D512"/>
<keyword evidence="2" id="KW-1185">Reference proteome</keyword>
<gene>
    <name evidence="1" type="ORF">GCM10007390_30810</name>
</gene>
<proteinExistence type="predicted"/>
<evidence type="ECO:0000313" key="2">
    <source>
        <dbReference type="Proteomes" id="UP000598271"/>
    </source>
</evidence>
<accession>A0A8J3D512</accession>
<evidence type="ECO:0000313" key="1">
    <source>
        <dbReference type="EMBL" id="GHB74954.1"/>
    </source>
</evidence>
<reference evidence="1 2" key="1">
    <citation type="journal article" date="2014" name="Int. J. Syst. Evol. Microbiol.">
        <title>Complete genome sequence of Corynebacterium casei LMG S-19264T (=DSM 44701T), isolated from a smear-ripened cheese.</title>
        <authorList>
            <consortium name="US DOE Joint Genome Institute (JGI-PGF)"/>
            <person name="Walter F."/>
            <person name="Albersmeier A."/>
            <person name="Kalinowski J."/>
            <person name="Ruckert C."/>
        </authorList>
    </citation>
    <scope>NUCLEOTIDE SEQUENCE [LARGE SCALE GENOMIC DNA]</scope>
    <source>
        <strain evidence="1 2">KCTC 12866</strain>
    </source>
</reference>
<organism evidence="1 2">
    <name type="scientific">Persicitalea jodogahamensis</name>
    <dbReference type="NCBI Taxonomy" id="402147"/>
    <lineage>
        <taxon>Bacteria</taxon>
        <taxon>Pseudomonadati</taxon>
        <taxon>Bacteroidota</taxon>
        <taxon>Cytophagia</taxon>
        <taxon>Cytophagales</taxon>
        <taxon>Spirosomataceae</taxon>
        <taxon>Persicitalea</taxon>
    </lineage>
</organism>
<dbReference type="RefSeq" id="WP_189565429.1">
    <property type="nucleotide sequence ID" value="NZ_BMXF01000003.1"/>
</dbReference>
<dbReference type="Proteomes" id="UP000598271">
    <property type="component" value="Unassembled WGS sequence"/>
</dbReference>
<dbReference type="EMBL" id="BMXF01000003">
    <property type="protein sequence ID" value="GHB74954.1"/>
    <property type="molecule type" value="Genomic_DNA"/>
</dbReference>
<comment type="caution">
    <text evidence="1">The sequence shown here is derived from an EMBL/GenBank/DDBJ whole genome shotgun (WGS) entry which is preliminary data.</text>
</comment>
<sequence length="54" mass="6264">MYIRKNEQITEDRLSDKQVARTAKAYPRRPVTPAMNMNALINRCLGCGTNRKIR</sequence>
<protein>
    <submittedName>
        <fullName evidence="1">Uncharacterized protein</fullName>
    </submittedName>
</protein>
<name>A0A8J3D512_9BACT</name>